<evidence type="ECO:0000313" key="2">
    <source>
        <dbReference type="WBParaSite" id="TREG1_116760.1"/>
    </source>
</evidence>
<evidence type="ECO:0000313" key="1">
    <source>
        <dbReference type="Proteomes" id="UP000050795"/>
    </source>
</evidence>
<proteinExistence type="predicted"/>
<reference evidence="1" key="1">
    <citation type="submission" date="2022-06" db="EMBL/GenBank/DDBJ databases">
        <authorList>
            <person name="Berger JAMES D."/>
            <person name="Berger JAMES D."/>
        </authorList>
    </citation>
    <scope>NUCLEOTIDE SEQUENCE [LARGE SCALE GENOMIC DNA]</scope>
</reference>
<reference evidence="2" key="2">
    <citation type="submission" date="2023-11" db="UniProtKB">
        <authorList>
            <consortium name="WormBaseParasite"/>
        </authorList>
    </citation>
    <scope>IDENTIFICATION</scope>
</reference>
<keyword evidence="1" id="KW-1185">Reference proteome</keyword>
<name>A0AA85J1A4_TRIRE</name>
<dbReference type="WBParaSite" id="TREG1_116760.1">
    <property type="protein sequence ID" value="TREG1_116760.1"/>
    <property type="gene ID" value="TREG1_116760"/>
</dbReference>
<protein>
    <submittedName>
        <fullName evidence="2">Uncharacterized protein</fullName>
    </submittedName>
</protein>
<accession>A0AA85J1A4</accession>
<sequence>MYAKYNGHSILFLDSVKQFSIVYVIRRSPLTQSHFRRDEVLRRMYTSKSIHHYLPSNNAVNISYRRILWLSLFLSKRHVY</sequence>
<dbReference type="AlphaFoldDB" id="A0AA85J1A4"/>
<dbReference type="Proteomes" id="UP000050795">
    <property type="component" value="Unassembled WGS sequence"/>
</dbReference>
<organism evidence="1 2">
    <name type="scientific">Trichobilharzia regenti</name>
    <name type="common">Nasal bird schistosome</name>
    <dbReference type="NCBI Taxonomy" id="157069"/>
    <lineage>
        <taxon>Eukaryota</taxon>
        <taxon>Metazoa</taxon>
        <taxon>Spiralia</taxon>
        <taxon>Lophotrochozoa</taxon>
        <taxon>Platyhelminthes</taxon>
        <taxon>Trematoda</taxon>
        <taxon>Digenea</taxon>
        <taxon>Strigeidida</taxon>
        <taxon>Schistosomatoidea</taxon>
        <taxon>Schistosomatidae</taxon>
        <taxon>Trichobilharzia</taxon>
    </lineage>
</organism>